<dbReference type="Gene3D" id="3.30.420.10">
    <property type="entry name" value="Ribonuclease H-like superfamily/Ribonuclease H"/>
    <property type="match status" value="1"/>
</dbReference>
<dbReference type="Pfam" id="PF17921">
    <property type="entry name" value="Integrase_H2C2"/>
    <property type="match status" value="1"/>
</dbReference>
<evidence type="ECO:0000313" key="3">
    <source>
        <dbReference type="Proteomes" id="UP000765509"/>
    </source>
</evidence>
<dbReference type="EMBL" id="AVOT02014635">
    <property type="protein sequence ID" value="MBW0498253.1"/>
    <property type="molecule type" value="Genomic_DNA"/>
</dbReference>
<dbReference type="Proteomes" id="UP000765509">
    <property type="component" value="Unassembled WGS sequence"/>
</dbReference>
<dbReference type="PANTHER" id="PTHR37984">
    <property type="entry name" value="PROTEIN CBG26694"/>
    <property type="match status" value="1"/>
</dbReference>
<dbReference type="InterPro" id="IPR050951">
    <property type="entry name" value="Retrovirus_Pol_polyprotein"/>
</dbReference>
<dbReference type="SUPFAM" id="SSF53098">
    <property type="entry name" value="Ribonuclease H-like"/>
    <property type="match status" value="1"/>
</dbReference>
<organism evidence="2 3">
    <name type="scientific">Austropuccinia psidii MF-1</name>
    <dbReference type="NCBI Taxonomy" id="1389203"/>
    <lineage>
        <taxon>Eukaryota</taxon>
        <taxon>Fungi</taxon>
        <taxon>Dikarya</taxon>
        <taxon>Basidiomycota</taxon>
        <taxon>Pucciniomycotina</taxon>
        <taxon>Pucciniomycetes</taxon>
        <taxon>Pucciniales</taxon>
        <taxon>Sphaerophragmiaceae</taxon>
        <taxon>Austropuccinia</taxon>
    </lineage>
</organism>
<proteinExistence type="predicted"/>
<dbReference type="PANTHER" id="PTHR37984:SF5">
    <property type="entry name" value="PROTEIN NYNRIN-LIKE"/>
    <property type="match status" value="1"/>
</dbReference>
<comment type="caution">
    <text evidence="2">The sequence shown here is derived from an EMBL/GenBank/DDBJ whole genome shotgun (WGS) entry which is preliminary data.</text>
</comment>
<dbReference type="Gene3D" id="1.10.340.70">
    <property type="match status" value="1"/>
</dbReference>
<dbReference type="InterPro" id="IPR041588">
    <property type="entry name" value="Integrase_H2C2"/>
</dbReference>
<reference evidence="2" key="1">
    <citation type="submission" date="2021-03" db="EMBL/GenBank/DDBJ databases">
        <title>Draft genome sequence of rust myrtle Austropuccinia psidii MF-1, a brazilian biotype.</title>
        <authorList>
            <person name="Quecine M.C."/>
            <person name="Pachon D.M.R."/>
            <person name="Bonatelli M.L."/>
            <person name="Correr F.H."/>
            <person name="Franceschini L.M."/>
            <person name="Leite T.F."/>
            <person name="Margarido G.R.A."/>
            <person name="Almeida C.A."/>
            <person name="Ferrarezi J.A."/>
            <person name="Labate C.A."/>
        </authorList>
    </citation>
    <scope>NUCLEOTIDE SEQUENCE</scope>
    <source>
        <strain evidence="2">MF-1</strain>
    </source>
</reference>
<accession>A0A9Q3DCG1</accession>
<dbReference type="InterPro" id="IPR012337">
    <property type="entry name" value="RNaseH-like_sf"/>
</dbReference>
<dbReference type="OrthoDB" id="2595244at2759"/>
<dbReference type="AlphaFoldDB" id="A0A9Q3DCG1"/>
<gene>
    <name evidence="2" type="ORF">O181_037968</name>
</gene>
<keyword evidence="3" id="KW-1185">Reference proteome</keyword>
<name>A0A9Q3DCG1_9BASI</name>
<evidence type="ECO:0000313" key="2">
    <source>
        <dbReference type="EMBL" id="MBW0498253.1"/>
    </source>
</evidence>
<sequence>MSEDRTKERVKSTAWWPQWEQDLSEYINTCERCQKEKRKHGHKCGLLQHIEEQKYPWKTINMDWVTGIFPGGKESFNACLAIFDRFSKGLRDPIFTSGFWTNLYEILGNKLEFSTAYNPQKDGLAKRMIQTMEDIIIRFCAYGMEYEDHEQYTNDLVTLLPAVQLSPNQSQHSTTGK</sequence>
<protein>
    <recommendedName>
        <fullName evidence="1">Integrase zinc-binding domain-containing protein</fullName>
    </recommendedName>
</protein>
<evidence type="ECO:0000259" key="1">
    <source>
        <dbReference type="Pfam" id="PF17921"/>
    </source>
</evidence>
<dbReference type="InterPro" id="IPR036397">
    <property type="entry name" value="RNaseH_sf"/>
</dbReference>
<feature type="domain" description="Integrase zinc-binding" evidence="1">
    <location>
        <begin position="4"/>
        <end position="38"/>
    </location>
</feature>
<dbReference type="GO" id="GO:0003676">
    <property type="term" value="F:nucleic acid binding"/>
    <property type="evidence" value="ECO:0007669"/>
    <property type="project" value="InterPro"/>
</dbReference>